<dbReference type="Bgee" id="ENSDARG00000101200">
    <property type="expression patterns" value="Expressed in caudal fin and 7 other cell types or tissues"/>
</dbReference>
<dbReference type="GeneID" id="503764"/>
<dbReference type="GeneTree" id="ENSGT00950000183155"/>
<dbReference type="PANTHER" id="PTHR46160">
    <property type="entry name" value="ALPHA-TECTORIN-RELATED"/>
    <property type="match status" value="1"/>
</dbReference>
<dbReference type="ZFIN" id="ZDB-GENE-050306-47">
    <property type="gene designation" value="zgc:112964"/>
</dbReference>
<dbReference type="RefSeq" id="NP_001314798.1">
    <property type="nucleotide sequence ID" value="NM_001327869.1"/>
</dbReference>
<evidence type="ECO:0000313" key="4">
    <source>
        <dbReference type="Proteomes" id="UP000000437"/>
    </source>
</evidence>
<evidence type="ECO:0000259" key="2">
    <source>
        <dbReference type="PROSITE" id="PS51220"/>
    </source>
</evidence>
<evidence type="ECO:0000313" key="5">
    <source>
        <dbReference type="RefSeq" id="NP_001314798.1"/>
    </source>
</evidence>
<organism evidence="3">
    <name type="scientific">Danio rerio</name>
    <name type="common">Zebrafish</name>
    <name type="synonym">Brachydanio rerio</name>
    <dbReference type="NCBI Taxonomy" id="7955"/>
    <lineage>
        <taxon>Eukaryota</taxon>
        <taxon>Metazoa</taxon>
        <taxon>Chordata</taxon>
        <taxon>Craniata</taxon>
        <taxon>Vertebrata</taxon>
        <taxon>Euteleostomi</taxon>
        <taxon>Actinopterygii</taxon>
        <taxon>Neopterygii</taxon>
        <taxon>Teleostei</taxon>
        <taxon>Ostariophysi</taxon>
        <taxon>Cypriniformes</taxon>
        <taxon>Danionidae</taxon>
        <taxon>Danioninae</taxon>
        <taxon>Danio</taxon>
    </lineage>
</organism>
<dbReference type="InterPro" id="IPR052749">
    <property type="entry name" value="Alpha-tectorin"/>
</dbReference>
<name>A0A0R4IB81_DANRE</name>
<accession>A0A0R4IB81</accession>
<dbReference type="Pfam" id="PF06119">
    <property type="entry name" value="NIDO"/>
    <property type="match status" value="1"/>
</dbReference>
<dbReference type="AGR" id="ZFIN:ZDB-GENE-050306-47"/>
<reference evidence="3" key="2">
    <citation type="submission" date="2015-11" db="UniProtKB">
        <authorList>
            <consortium name="Ensembl"/>
        </authorList>
    </citation>
    <scope>IDENTIFICATION</scope>
    <source>
        <strain evidence="3">Tuebingen</strain>
    </source>
</reference>
<dbReference type="KEGG" id="dre:503764"/>
<dbReference type="Ensembl" id="ENSDART00000170723.2">
    <property type="protein sequence ID" value="ENSDARP00000132074.1"/>
    <property type="gene ID" value="ENSDARG00000101200.2"/>
</dbReference>
<feature type="signal peptide" evidence="1">
    <location>
        <begin position="1"/>
        <end position="25"/>
    </location>
</feature>
<protein>
    <submittedName>
        <fullName evidence="5">Uncharacterized protein LOC503764 precursor</fullName>
    </submittedName>
    <submittedName>
        <fullName evidence="3">Zgc:112964</fullName>
    </submittedName>
</protein>
<keyword evidence="1 5" id="KW-0732">Signal</keyword>
<dbReference type="InterPro" id="IPR003886">
    <property type="entry name" value="NIDO_dom"/>
</dbReference>
<feature type="chain" id="PRO_5035035411" evidence="1 5">
    <location>
        <begin position="26"/>
        <end position="300"/>
    </location>
</feature>
<dbReference type="GO" id="GO:0007160">
    <property type="term" value="P:cell-matrix adhesion"/>
    <property type="evidence" value="ECO:0007669"/>
    <property type="project" value="InterPro"/>
</dbReference>
<dbReference type="PANTHER" id="PTHR46160:SF9">
    <property type="entry name" value="PROTEIN PRY2-RELATED"/>
    <property type="match status" value="1"/>
</dbReference>
<feature type="domain" description="NIDO" evidence="2">
    <location>
        <begin position="104"/>
        <end position="242"/>
    </location>
</feature>
<dbReference type="OrthoDB" id="6236007at2759"/>
<dbReference type="Proteomes" id="UP000000437">
    <property type="component" value="Chromosome 12"/>
</dbReference>
<dbReference type="EMBL" id="CU914622">
    <property type="status" value="NOT_ANNOTATED_CDS"/>
    <property type="molecule type" value="Genomic_DNA"/>
</dbReference>
<keyword evidence="4" id="KW-1185">Reference proteome</keyword>
<gene>
    <name evidence="5" type="primary">fb93d07</name>
    <name evidence="5" type="synonym">si:ch73-329n5.4</name>
    <name evidence="5" type="synonym">wu:fb93d07</name>
    <name evidence="5 6" type="ORF">zgc:112964</name>
</gene>
<reference evidence="5" key="3">
    <citation type="journal article" date="2016" name="BMC Genomics">
        <title>Gene evolution and gene expression after whole genome duplication in fish: the PhyloFish database.</title>
        <authorList>
            <person name="Pasquier J."/>
            <person name="Cabau C."/>
            <person name="Nguyen T."/>
            <person name="Jouanno E."/>
            <person name="Severac D."/>
            <person name="Braasch I."/>
            <person name="Journot L."/>
            <person name="Pontarotti P."/>
            <person name="Klopp C."/>
            <person name="Postlethwait J.H."/>
            <person name="Guiguen Y."/>
            <person name="Bobe J."/>
        </authorList>
    </citation>
    <scope>NUCLEOTIDE SEQUENCE</scope>
    <source>
        <strain evidence="5">Tuebingen</strain>
    </source>
</reference>
<reference evidence="5" key="4">
    <citation type="submission" date="2025-04" db="UniProtKB">
        <authorList>
            <consortium name="RefSeq"/>
        </authorList>
    </citation>
    <scope>IDENTIFICATION</scope>
    <source>
        <strain evidence="5">Tuebingen</strain>
    </source>
</reference>
<accession>A0A8M1P350</accession>
<sequence>MRVFSALQYLPVFISVFSLSWVTKAQTVPVMFYSFGSEAGDTVYTADGNENSTVINLESPFVFFGRTYNNIYANINGYLTFKQPSSDYTFQYFPINGSEDIIAPLWTNADVSGNDIIAYQQYSSGDVLTRTTQDINHYFPNLSFRATWVLVVTWDQVDYTYQSNAASLFQVVLVSGSDVSFILMNYGDCALTQNMVQAGFDTINSTAYYVIPGSNNGTLIPNLMNSSNVNVPGRWVFRVNGGSSLQENVMGIQLRVTSFSDLTLTKNIEIFLKELQEELVKYGLPDSVKLNLRGIKKAQP</sequence>
<dbReference type="SMART" id="SM00539">
    <property type="entry name" value="NIDO"/>
    <property type="match status" value="1"/>
</dbReference>
<evidence type="ECO:0000256" key="1">
    <source>
        <dbReference type="SAM" id="SignalP"/>
    </source>
</evidence>
<proteinExistence type="predicted"/>
<dbReference type="AlphaFoldDB" id="A0A0R4IB81"/>
<dbReference type="eggNOG" id="KOG4291">
    <property type="taxonomic scope" value="Eukaryota"/>
</dbReference>
<dbReference type="PROSITE" id="PS51220">
    <property type="entry name" value="NIDO"/>
    <property type="match status" value="1"/>
</dbReference>
<evidence type="ECO:0000313" key="3">
    <source>
        <dbReference type="Ensembl" id="ENSDARP00000132074"/>
    </source>
</evidence>
<evidence type="ECO:0000313" key="6">
    <source>
        <dbReference type="ZFIN" id="ZDB-GENE-050306-47"/>
    </source>
</evidence>
<dbReference type="OMA" id="TWERIAY"/>
<reference evidence="3 4" key="1">
    <citation type="journal article" date="2013" name="Nature">
        <title>The zebrafish reference genome sequence and its relationship to the human genome.</title>
        <authorList>
            <consortium name="Genome Reference Consortium Zebrafish"/>
            <person name="Howe K."/>
            <person name="Clark M.D."/>
            <person name="Torroja C.F."/>
            <person name="Torrance J."/>
            <person name="Berthelot C."/>
            <person name="Muffato M."/>
            <person name="Collins J.E."/>
            <person name="Humphray S."/>
            <person name="McLaren K."/>
            <person name="Matthews L."/>
            <person name="McLaren S."/>
            <person name="Sealy I."/>
            <person name="Caccamo M."/>
            <person name="Churcher C."/>
            <person name="Scott C."/>
            <person name="Barrett J.C."/>
            <person name="Koch R."/>
            <person name="Rauch G.J."/>
            <person name="White S."/>
            <person name="Chow W."/>
            <person name="Kilian B."/>
            <person name="Quintais L.T."/>
            <person name="Guerra-Assuncao J.A."/>
            <person name="Zhou Y."/>
            <person name="Gu Y."/>
            <person name="Yen J."/>
            <person name="Vogel J.H."/>
            <person name="Eyre T."/>
            <person name="Redmond S."/>
            <person name="Banerjee R."/>
            <person name="Chi J."/>
            <person name="Fu B."/>
            <person name="Langley E."/>
            <person name="Maguire S.F."/>
            <person name="Laird G.K."/>
            <person name="Lloyd D."/>
            <person name="Kenyon E."/>
            <person name="Donaldson S."/>
            <person name="Sehra H."/>
            <person name="Almeida-King J."/>
            <person name="Loveland J."/>
            <person name="Trevanion S."/>
            <person name="Jones M."/>
            <person name="Quail M."/>
            <person name="Willey D."/>
            <person name="Hunt A."/>
            <person name="Burton J."/>
            <person name="Sims S."/>
            <person name="McLay K."/>
            <person name="Plumb B."/>
            <person name="Davis J."/>
            <person name="Clee C."/>
            <person name="Oliver K."/>
            <person name="Clark R."/>
            <person name="Riddle C."/>
            <person name="Elliot D."/>
            <person name="Eliott D."/>
            <person name="Threadgold G."/>
            <person name="Harden G."/>
            <person name="Ware D."/>
            <person name="Begum S."/>
            <person name="Mortimore B."/>
            <person name="Mortimer B."/>
            <person name="Kerry G."/>
            <person name="Heath P."/>
            <person name="Phillimore B."/>
            <person name="Tracey A."/>
            <person name="Corby N."/>
            <person name="Dunn M."/>
            <person name="Johnson C."/>
            <person name="Wood J."/>
            <person name="Clark S."/>
            <person name="Pelan S."/>
            <person name="Griffiths G."/>
            <person name="Smith M."/>
            <person name="Glithero R."/>
            <person name="Howden P."/>
            <person name="Barker N."/>
            <person name="Lloyd C."/>
            <person name="Stevens C."/>
            <person name="Harley J."/>
            <person name="Holt K."/>
            <person name="Panagiotidis G."/>
            <person name="Lovell J."/>
            <person name="Beasley H."/>
            <person name="Henderson C."/>
            <person name="Gordon D."/>
            <person name="Auger K."/>
            <person name="Wright D."/>
            <person name="Collins J."/>
            <person name="Raisen C."/>
            <person name="Dyer L."/>
            <person name="Leung K."/>
            <person name="Robertson L."/>
            <person name="Ambridge K."/>
            <person name="Leongamornlert D."/>
            <person name="McGuire S."/>
            <person name="Gilderthorp R."/>
            <person name="Griffiths C."/>
            <person name="Manthravadi D."/>
            <person name="Nichol S."/>
            <person name="Barker G."/>
            <person name="Whitehead S."/>
            <person name="Kay M."/>
            <person name="Brown J."/>
            <person name="Murnane C."/>
            <person name="Gray E."/>
            <person name="Humphries M."/>
            <person name="Sycamore N."/>
            <person name="Barker D."/>
            <person name="Saunders D."/>
            <person name="Wallis J."/>
            <person name="Babbage A."/>
            <person name="Hammond S."/>
            <person name="Mashreghi-Mohammadi M."/>
            <person name="Barr L."/>
            <person name="Martin S."/>
            <person name="Wray P."/>
            <person name="Ellington A."/>
            <person name="Matthews N."/>
            <person name="Ellwood M."/>
            <person name="Woodmansey R."/>
            <person name="Clark G."/>
            <person name="Cooper J."/>
            <person name="Cooper J."/>
            <person name="Tromans A."/>
            <person name="Grafham D."/>
            <person name="Skuce C."/>
            <person name="Pandian R."/>
            <person name="Andrews R."/>
            <person name="Harrison E."/>
            <person name="Kimberley A."/>
            <person name="Garnett J."/>
            <person name="Fosker N."/>
            <person name="Hall R."/>
            <person name="Garner P."/>
            <person name="Kelly D."/>
            <person name="Bird C."/>
            <person name="Palmer S."/>
            <person name="Gehring I."/>
            <person name="Berger A."/>
            <person name="Dooley C.M."/>
            <person name="Ersan-Urun Z."/>
            <person name="Eser C."/>
            <person name="Geiger H."/>
            <person name="Geisler M."/>
            <person name="Karotki L."/>
            <person name="Kirn A."/>
            <person name="Konantz J."/>
            <person name="Konantz M."/>
            <person name="Oberlander M."/>
            <person name="Rudolph-Geiger S."/>
            <person name="Teucke M."/>
            <person name="Lanz C."/>
            <person name="Raddatz G."/>
            <person name="Osoegawa K."/>
            <person name="Zhu B."/>
            <person name="Rapp A."/>
            <person name="Widaa S."/>
            <person name="Langford C."/>
            <person name="Yang F."/>
            <person name="Schuster S.C."/>
            <person name="Carter N.P."/>
            <person name="Harrow J."/>
            <person name="Ning Z."/>
            <person name="Herrero J."/>
            <person name="Searle S.M."/>
            <person name="Enright A."/>
            <person name="Geisler R."/>
            <person name="Plasterk R.H."/>
            <person name="Lee C."/>
            <person name="Westerfield M."/>
            <person name="de Jong P.J."/>
            <person name="Zon L.I."/>
            <person name="Postlethwait J.H."/>
            <person name="Nusslein-Volhard C."/>
            <person name="Hubbard T.J."/>
            <person name="Roest Crollius H."/>
            <person name="Rogers J."/>
            <person name="Stemple D.L."/>
        </authorList>
    </citation>
    <scope>NUCLEOTIDE SEQUENCE [LARGE SCALE GENOMIC DNA]</scope>
    <source>
        <strain evidence="3">Tuebingen</strain>
    </source>
</reference>
<dbReference type="PaxDb" id="7955-ENSDARP00000055750"/>